<proteinExistence type="predicted"/>
<reference evidence="1 2" key="1">
    <citation type="journal article" date="2010" name="Cell">
        <title>The genome of Naegleria gruberi illuminates early eukaryotic versatility.</title>
        <authorList>
            <person name="Fritz-Laylin L.K."/>
            <person name="Prochnik S.E."/>
            <person name="Ginger M.L."/>
            <person name="Dacks J.B."/>
            <person name="Carpenter M.L."/>
            <person name="Field M.C."/>
            <person name="Kuo A."/>
            <person name="Paredez A."/>
            <person name="Chapman J."/>
            <person name="Pham J."/>
            <person name="Shu S."/>
            <person name="Neupane R."/>
            <person name="Cipriano M."/>
            <person name="Mancuso J."/>
            <person name="Tu H."/>
            <person name="Salamov A."/>
            <person name="Lindquist E."/>
            <person name="Shapiro H."/>
            <person name="Lucas S."/>
            <person name="Grigoriev I.V."/>
            <person name="Cande W.Z."/>
            <person name="Fulton C."/>
            <person name="Rokhsar D.S."/>
            <person name="Dawson S.C."/>
        </authorList>
    </citation>
    <scope>NUCLEOTIDE SEQUENCE [LARGE SCALE GENOMIC DNA]</scope>
    <source>
        <strain evidence="1 2">NEG-M</strain>
    </source>
</reference>
<accession>D2W6A5</accession>
<protein>
    <submittedName>
        <fullName evidence="1">Predicted protein</fullName>
    </submittedName>
</protein>
<dbReference type="InParanoid" id="D2W6A5"/>
<dbReference type="GeneID" id="8858723"/>
<gene>
    <name evidence="1" type="ORF">NAEGRDRAFT_76948</name>
</gene>
<keyword evidence="2" id="KW-1185">Reference proteome</keyword>
<dbReference type="InterPro" id="IPR013785">
    <property type="entry name" value="Aldolase_TIM"/>
</dbReference>
<dbReference type="OrthoDB" id="1663137at2759"/>
<evidence type="ECO:0000313" key="1">
    <source>
        <dbReference type="EMBL" id="EFC35397.1"/>
    </source>
</evidence>
<organism evidence="2">
    <name type="scientific">Naegleria gruberi</name>
    <name type="common">Amoeba</name>
    <dbReference type="NCBI Taxonomy" id="5762"/>
    <lineage>
        <taxon>Eukaryota</taxon>
        <taxon>Discoba</taxon>
        <taxon>Heterolobosea</taxon>
        <taxon>Tetramitia</taxon>
        <taxon>Eutetramitia</taxon>
        <taxon>Vahlkampfiidae</taxon>
        <taxon>Naegleria</taxon>
    </lineage>
</organism>
<name>D2W6A5_NAEGR</name>
<dbReference type="VEuPathDB" id="AmoebaDB:NAEGRDRAFT_76948"/>
<evidence type="ECO:0000313" key="2">
    <source>
        <dbReference type="Proteomes" id="UP000006671"/>
    </source>
</evidence>
<dbReference type="Gene3D" id="3.20.20.70">
    <property type="entry name" value="Aldolase class I"/>
    <property type="match status" value="1"/>
</dbReference>
<dbReference type="EMBL" id="GG739280">
    <property type="protein sequence ID" value="EFC35397.1"/>
    <property type="molecule type" value="Genomic_DNA"/>
</dbReference>
<dbReference type="SUPFAM" id="SSF51395">
    <property type="entry name" value="FMN-linked oxidoreductases"/>
    <property type="match status" value="1"/>
</dbReference>
<dbReference type="RefSeq" id="XP_002668141.1">
    <property type="nucleotide sequence ID" value="XM_002668095.1"/>
</dbReference>
<dbReference type="AlphaFoldDB" id="D2W6A5"/>
<dbReference type="Proteomes" id="UP000006671">
    <property type="component" value="Unassembled WGS sequence"/>
</dbReference>
<dbReference type="KEGG" id="ngr:NAEGRDRAFT_76948"/>
<sequence>MSATFESTTRKLFTPLTLGTDKIPATQRITLSHRIVMAPLTRCRAVDGDCEQTEHAIVAGKIFPLVFPGKSFAEKCFLEIPVNNIDSSLFELFYYHNGKSDCGKSARFTTLKFTLLENSPLVNFIDGMMMMTIKIFTLMIGSGLADDIDDKRYDEVKIPQLYEY</sequence>